<dbReference type="RefSeq" id="WP_386116412.1">
    <property type="nucleotide sequence ID" value="NZ_JBHTKM010000063.1"/>
</dbReference>
<feature type="chain" id="PRO_5046636362" description="Endo-alpha(1,4)-fucoidanase Mef1 domain-containing protein" evidence="2">
    <location>
        <begin position="21"/>
        <end position="414"/>
    </location>
</feature>
<accession>A0ABW3KUZ8</accession>
<comment type="caution">
    <text evidence="4">The sequence shown here is derived from an EMBL/GenBank/DDBJ whole genome shotgun (WGS) entry which is preliminary data.</text>
</comment>
<keyword evidence="2" id="KW-0732">Signal</keyword>
<dbReference type="Pfam" id="PF26376">
    <property type="entry name" value="Mef1"/>
    <property type="match status" value="1"/>
</dbReference>
<evidence type="ECO:0000313" key="5">
    <source>
        <dbReference type="Proteomes" id="UP001597086"/>
    </source>
</evidence>
<evidence type="ECO:0000256" key="2">
    <source>
        <dbReference type="SAM" id="SignalP"/>
    </source>
</evidence>
<dbReference type="EMBL" id="JBHTKM010000063">
    <property type="protein sequence ID" value="MFD1016044.1"/>
    <property type="molecule type" value="Genomic_DNA"/>
</dbReference>
<dbReference type="PROSITE" id="PS51257">
    <property type="entry name" value="PROKAR_LIPOPROTEIN"/>
    <property type="match status" value="1"/>
</dbReference>
<name>A0ABW3KUZ8_9FLAO</name>
<dbReference type="Proteomes" id="UP001597086">
    <property type="component" value="Unassembled WGS sequence"/>
</dbReference>
<gene>
    <name evidence="4" type="ORF">ACFQ13_08955</name>
</gene>
<organism evidence="4 5">
    <name type="scientific">Winogradskyella rapida</name>
    <dbReference type="NCBI Taxonomy" id="549701"/>
    <lineage>
        <taxon>Bacteria</taxon>
        <taxon>Pseudomonadati</taxon>
        <taxon>Bacteroidota</taxon>
        <taxon>Flavobacteriia</taxon>
        <taxon>Flavobacteriales</taxon>
        <taxon>Flavobacteriaceae</taxon>
        <taxon>Winogradskyella</taxon>
    </lineage>
</organism>
<reference evidence="5" key="1">
    <citation type="journal article" date="2019" name="Int. J. Syst. Evol. Microbiol.">
        <title>The Global Catalogue of Microorganisms (GCM) 10K type strain sequencing project: providing services to taxonomists for standard genome sequencing and annotation.</title>
        <authorList>
            <consortium name="The Broad Institute Genomics Platform"/>
            <consortium name="The Broad Institute Genome Sequencing Center for Infectious Disease"/>
            <person name="Wu L."/>
            <person name="Ma J."/>
        </authorList>
    </citation>
    <scope>NUCLEOTIDE SEQUENCE [LARGE SCALE GENOMIC DNA]</scope>
    <source>
        <strain evidence="5">CCUG 56098</strain>
    </source>
</reference>
<feature type="region of interest" description="Disordered" evidence="1">
    <location>
        <begin position="23"/>
        <end position="43"/>
    </location>
</feature>
<proteinExistence type="predicted"/>
<feature type="compositionally biased region" description="Acidic residues" evidence="1">
    <location>
        <begin position="23"/>
        <end position="36"/>
    </location>
</feature>
<evidence type="ECO:0000313" key="4">
    <source>
        <dbReference type="EMBL" id="MFD1016044.1"/>
    </source>
</evidence>
<dbReference type="InterPro" id="IPR058589">
    <property type="entry name" value="Mef1"/>
</dbReference>
<evidence type="ECO:0000256" key="1">
    <source>
        <dbReference type="SAM" id="MobiDB-lite"/>
    </source>
</evidence>
<feature type="domain" description="Endo-alpha(1,4)-fucoidanase Mef1" evidence="3">
    <location>
        <begin position="40"/>
        <end position="414"/>
    </location>
</feature>
<evidence type="ECO:0000259" key="3">
    <source>
        <dbReference type="Pfam" id="PF26376"/>
    </source>
</evidence>
<sequence length="414" mass="46647">MKPIQIILLALLFLSSCSKQDDQPIDDQSITEEPDPTPESSAEWLSGSWGVTFPIYGGERLDSEVAGGYDYRAGAQQIIDELPATGHIITNLSNFAKSYYFTLRGNENVDIATEIDELLVPSLENEQIIFDVLQNFKDAGKKNILYISTNYFDRLGPSESDDEDFNAAHTAWITYYTNEFEGNEYAAYRDLVQGFILRIKDYADGYWLDTTAELDDDGHMEDFVQMIRDADPDAAISASPNGAYFTDENNEFIKVDSDGVDDTDDRDYKIVSFEGVNNYQDFTSGHVTPLGQGAPPNSWAYEEFTMPAMVANPWGEYDGKTILKHAWFPVRDKWHVSSANLIFGTEDAYRFTRTLRDANAGVTFATTTDDVNNKGYMMAEEMTIMKTINDRLLSNPMPDFEPYVRPEGAYLVGE</sequence>
<protein>
    <recommendedName>
        <fullName evidence="3">Endo-alpha(1,4)-fucoidanase Mef1 domain-containing protein</fullName>
    </recommendedName>
</protein>
<keyword evidence="5" id="KW-1185">Reference proteome</keyword>
<feature type="signal peptide" evidence="2">
    <location>
        <begin position="1"/>
        <end position="20"/>
    </location>
</feature>